<proteinExistence type="predicted"/>
<name>A0A5J4S4R8_9ZZZZ</name>
<comment type="caution">
    <text evidence="1">The sequence shown here is derived from an EMBL/GenBank/DDBJ whole genome shotgun (WGS) entry which is preliminary data.</text>
</comment>
<organism evidence="1">
    <name type="scientific">termite gut metagenome</name>
    <dbReference type="NCBI Taxonomy" id="433724"/>
    <lineage>
        <taxon>unclassified sequences</taxon>
        <taxon>metagenomes</taxon>
        <taxon>organismal metagenomes</taxon>
    </lineage>
</organism>
<reference evidence="1" key="1">
    <citation type="submission" date="2019-03" db="EMBL/GenBank/DDBJ databases">
        <title>Single cell metagenomics reveals metabolic interactions within the superorganism composed of flagellate Streblomastix strix and complex community of Bacteroidetes bacteria on its surface.</title>
        <authorList>
            <person name="Treitli S.C."/>
            <person name="Kolisko M."/>
            <person name="Husnik F."/>
            <person name="Keeling P."/>
            <person name="Hampl V."/>
        </authorList>
    </citation>
    <scope>NUCLEOTIDE SEQUENCE</scope>
    <source>
        <strain evidence="1">STM</strain>
    </source>
</reference>
<gene>
    <name evidence="1" type="ORF">EZS27_011783</name>
</gene>
<accession>A0A5J4S4R8</accession>
<evidence type="ECO:0000313" key="1">
    <source>
        <dbReference type="EMBL" id="KAA6340333.1"/>
    </source>
</evidence>
<dbReference type="AlphaFoldDB" id="A0A5J4S4R8"/>
<sequence length="77" mass="8926">MPKIIRNTIATFLCGFVFTPKDFPIAPRKQATVNRVLNMMTAVGQTRHRDCPKYYVKVKIPYIFMNVEFLSSQGRTK</sequence>
<protein>
    <submittedName>
        <fullName evidence="1">Uncharacterized protein</fullName>
    </submittedName>
</protein>
<dbReference type="EMBL" id="SNRY01000467">
    <property type="protein sequence ID" value="KAA6340333.1"/>
    <property type="molecule type" value="Genomic_DNA"/>
</dbReference>